<name>A0ABD3I4F1_9MARC</name>
<protein>
    <recommendedName>
        <fullName evidence="4">SMP domain-containing protein</fullName>
    </recommendedName>
</protein>
<comment type="caution">
    <text evidence="5">The sequence shown here is derived from an EMBL/GenBank/DDBJ whole genome shotgun (WGS) entry which is preliminary data.</text>
</comment>
<evidence type="ECO:0000313" key="6">
    <source>
        <dbReference type="Proteomes" id="UP001633002"/>
    </source>
</evidence>
<dbReference type="EMBL" id="JBJQOH010000002">
    <property type="protein sequence ID" value="KAL3698146.1"/>
    <property type="molecule type" value="Genomic_DNA"/>
</dbReference>
<keyword evidence="6" id="KW-1185">Reference proteome</keyword>
<reference evidence="5 6" key="1">
    <citation type="submission" date="2024-09" db="EMBL/GenBank/DDBJ databases">
        <title>Chromosome-scale assembly of Riccia sorocarpa.</title>
        <authorList>
            <person name="Paukszto L."/>
        </authorList>
    </citation>
    <scope>NUCLEOTIDE SEQUENCE [LARGE SCALE GENOMIC DNA]</scope>
    <source>
        <strain evidence="5">LP-2024</strain>
        <tissue evidence="5">Aerial parts of the thallus</tissue>
    </source>
</reference>
<gene>
    <name evidence="5" type="ORF">R1sor_012222</name>
</gene>
<dbReference type="Proteomes" id="UP001633002">
    <property type="component" value="Unassembled WGS sequence"/>
</dbReference>
<feature type="compositionally biased region" description="Basic and acidic residues" evidence="3">
    <location>
        <begin position="135"/>
        <end position="147"/>
    </location>
</feature>
<dbReference type="Pfam" id="PF04927">
    <property type="entry name" value="SMP"/>
    <property type="match status" value="2"/>
</dbReference>
<evidence type="ECO:0000256" key="3">
    <source>
        <dbReference type="SAM" id="MobiDB-lite"/>
    </source>
</evidence>
<dbReference type="AlphaFoldDB" id="A0ABD3I4F1"/>
<keyword evidence="2" id="KW-0677">Repeat</keyword>
<evidence type="ECO:0000313" key="5">
    <source>
        <dbReference type="EMBL" id="KAL3698146.1"/>
    </source>
</evidence>
<sequence length="206" mass="21268">MSSEQERRPAVNMDSERAPIGTTEETASKTEGVPILIMADQESKSAKKEESVGFEVPAGPVTIGEALEQVASKIGDKPISKGDARAIQSAEAIAAVSPSGVKGGPGGEALAAVDSKGVKEVPTFGDVLSNTTERLPQDKIVTPRDAARVVSAESRNTEGGRVRKDGVAATLQQAAAYNQNTGLLPGADGDPAQCPPTASHGQRRRV</sequence>
<feature type="compositionally biased region" description="Basic and acidic residues" evidence="3">
    <location>
        <begin position="1"/>
        <end position="17"/>
    </location>
</feature>
<dbReference type="InterPro" id="IPR042971">
    <property type="entry name" value="LEA_SMP"/>
</dbReference>
<dbReference type="InterPro" id="IPR007011">
    <property type="entry name" value="LEA_SMP_dom"/>
</dbReference>
<feature type="domain" description="SMP" evidence="4">
    <location>
        <begin position="61"/>
        <end position="113"/>
    </location>
</feature>
<evidence type="ECO:0000256" key="1">
    <source>
        <dbReference type="ARBA" id="ARBA00010733"/>
    </source>
</evidence>
<organism evidence="5 6">
    <name type="scientific">Riccia sorocarpa</name>
    <dbReference type="NCBI Taxonomy" id="122646"/>
    <lineage>
        <taxon>Eukaryota</taxon>
        <taxon>Viridiplantae</taxon>
        <taxon>Streptophyta</taxon>
        <taxon>Embryophyta</taxon>
        <taxon>Marchantiophyta</taxon>
        <taxon>Marchantiopsida</taxon>
        <taxon>Marchantiidae</taxon>
        <taxon>Marchantiales</taxon>
        <taxon>Ricciaceae</taxon>
        <taxon>Riccia</taxon>
    </lineage>
</organism>
<feature type="region of interest" description="Disordered" evidence="3">
    <location>
        <begin position="180"/>
        <end position="206"/>
    </location>
</feature>
<dbReference type="PANTHER" id="PTHR31174">
    <property type="entry name" value="SEED MATURATION FAMILY PROTEIN"/>
    <property type="match status" value="1"/>
</dbReference>
<feature type="region of interest" description="Disordered" evidence="3">
    <location>
        <begin position="1"/>
        <end position="34"/>
    </location>
</feature>
<comment type="similarity">
    <text evidence="1">Belongs to the LEA type SMP family.</text>
</comment>
<dbReference type="PANTHER" id="PTHR31174:SF7">
    <property type="entry name" value="LATE EMBRYOGENESIS ABUNDANT PROTEIN 31-RELATED"/>
    <property type="match status" value="1"/>
</dbReference>
<feature type="domain" description="SMP" evidence="4">
    <location>
        <begin position="123"/>
        <end position="180"/>
    </location>
</feature>
<accession>A0ABD3I4F1</accession>
<feature type="compositionally biased region" description="Basic and acidic residues" evidence="3">
    <location>
        <begin position="155"/>
        <end position="164"/>
    </location>
</feature>
<evidence type="ECO:0000256" key="2">
    <source>
        <dbReference type="ARBA" id="ARBA00022737"/>
    </source>
</evidence>
<feature type="region of interest" description="Disordered" evidence="3">
    <location>
        <begin position="135"/>
        <end position="164"/>
    </location>
</feature>
<evidence type="ECO:0000259" key="4">
    <source>
        <dbReference type="Pfam" id="PF04927"/>
    </source>
</evidence>
<proteinExistence type="inferred from homology"/>